<keyword evidence="4" id="KW-1185">Reference proteome</keyword>
<feature type="domain" description="DUF218" evidence="2">
    <location>
        <begin position="63"/>
        <end position="201"/>
    </location>
</feature>
<name>A0A5C4THJ4_9BACL</name>
<accession>A0A5C4THJ4</accession>
<dbReference type="PANTHER" id="PTHR30336:SF20">
    <property type="entry name" value="DUF218 DOMAIN-CONTAINING PROTEIN"/>
    <property type="match status" value="1"/>
</dbReference>
<keyword evidence="1" id="KW-0812">Transmembrane</keyword>
<evidence type="ECO:0000259" key="2">
    <source>
        <dbReference type="Pfam" id="PF02698"/>
    </source>
</evidence>
<dbReference type="AlphaFoldDB" id="A0A5C4THJ4"/>
<evidence type="ECO:0000313" key="3">
    <source>
        <dbReference type="EMBL" id="TNJ68136.1"/>
    </source>
</evidence>
<evidence type="ECO:0000256" key="1">
    <source>
        <dbReference type="SAM" id="Phobius"/>
    </source>
</evidence>
<feature type="transmembrane region" description="Helical" evidence="1">
    <location>
        <begin position="28"/>
        <end position="50"/>
    </location>
</feature>
<dbReference type="InterPro" id="IPR014729">
    <property type="entry name" value="Rossmann-like_a/b/a_fold"/>
</dbReference>
<keyword evidence="1" id="KW-0472">Membrane</keyword>
<evidence type="ECO:0000313" key="4">
    <source>
        <dbReference type="Proteomes" id="UP000307943"/>
    </source>
</evidence>
<dbReference type="CDD" id="cd06259">
    <property type="entry name" value="YdcF-like"/>
    <property type="match status" value="1"/>
</dbReference>
<dbReference type="InterPro" id="IPR003848">
    <property type="entry name" value="DUF218"/>
</dbReference>
<dbReference type="OrthoDB" id="9782395at2"/>
<dbReference type="Pfam" id="PF02698">
    <property type="entry name" value="DUF218"/>
    <property type="match status" value="1"/>
</dbReference>
<dbReference type="Proteomes" id="UP000307943">
    <property type="component" value="Unassembled WGS sequence"/>
</dbReference>
<sequence length="222" mass="25012">MSGRGDGELKPLANAISKRGRSKRSHKLWIAVFVLAALGLAWVGYIQWLIHSAQGRTLGARADVAIVLGASLWNDRPSPGLRERLDWAYGLYADKKVDRIIVSGGLDANGATITEAEGMKQYLTERGVPQDVIVEEREATSTYENLLYSKRIMDREGWKEPVIVTHQYHGARAMDIARFVGLTGAVPSLTESRVMWMPWHKTRETLAYTKWYADKLRMKLNL</sequence>
<comment type="caution">
    <text evidence="3">The sequence shown here is derived from an EMBL/GenBank/DDBJ whole genome shotgun (WGS) entry which is preliminary data.</text>
</comment>
<dbReference type="PANTHER" id="PTHR30336">
    <property type="entry name" value="INNER MEMBRANE PROTEIN, PROBABLE PERMEASE"/>
    <property type="match status" value="1"/>
</dbReference>
<dbReference type="GO" id="GO:0005886">
    <property type="term" value="C:plasma membrane"/>
    <property type="evidence" value="ECO:0007669"/>
    <property type="project" value="TreeGrafter"/>
</dbReference>
<dbReference type="Gene3D" id="3.40.50.620">
    <property type="entry name" value="HUPs"/>
    <property type="match status" value="1"/>
</dbReference>
<protein>
    <submittedName>
        <fullName evidence="3">YdcF family protein</fullName>
    </submittedName>
</protein>
<organism evidence="3 4">
    <name type="scientific">Paenibacillus hemerocallicola</name>
    <dbReference type="NCBI Taxonomy" id="1172614"/>
    <lineage>
        <taxon>Bacteria</taxon>
        <taxon>Bacillati</taxon>
        <taxon>Bacillota</taxon>
        <taxon>Bacilli</taxon>
        <taxon>Bacillales</taxon>
        <taxon>Paenibacillaceae</taxon>
        <taxon>Paenibacillus</taxon>
    </lineage>
</organism>
<dbReference type="EMBL" id="VDCQ01000001">
    <property type="protein sequence ID" value="TNJ68136.1"/>
    <property type="molecule type" value="Genomic_DNA"/>
</dbReference>
<keyword evidence="1" id="KW-1133">Transmembrane helix</keyword>
<gene>
    <name evidence="3" type="ORF">FE784_00265</name>
</gene>
<dbReference type="InterPro" id="IPR051599">
    <property type="entry name" value="Cell_Envelope_Assoc"/>
</dbReference>
<proteinExistence type="predicted"/>
<reference evidence="3 4" key="1">
    <citation type="submission" date="2019-05" db="EMBL/GenBank/DDBJ databases">
        <title>We sequenced the genome of Paenibacillus hemerocallicola KCTC 33185 for further insight into its adaptation and study the phylogeny of Paenibacillus.</title>
        <authorList>
            <person name="Narsing Rao M.P."/>
        </authorList>
    </citation>
    <scope>NUCLEOTIDE SEQUENCE [LARGE SCALE GENOMIC DNA]</scope>
    <source>
        <strain evidence="3 4">KCTC 33185</strain>
    </source>
</reference>